<dbReference type="Pfam" id="PF00058">
    <property type="entry name" value="Ldl_recept_b"/>
    <property type="match status" value="2"/>
</dbReference>
<feature type="domain" description="EGF-like" evidence="9">
    <location>
        <begin position="101"/>
        <end position="144"/>
    </location>
</feature>
<evidence type="ECO:0000256" key="1">
    <source>
        <dbReference type="ARBA" id="ARBA00022536"/>
    </source>
</evidence>
<dbReference type="GO" id="GO:0017147">
    <property type="term" value="F:Wnt-protein binding"/>
    <property type="evidence" value="ECO:0007669"/>
    <property type="project" value="TreeGrafter"/>
</dbReference>
<feature type="repeat" description="LDL-receptor class B" evidence="7">
    <location>
        <begin position="394"/>
        <end position="438"/>
    </location>
</feature>
<feature type="domain" description="EGF-like" evidence="9">
    <location>
        <begin position="173"/>
        <end position="216"/>
    </location>
</feature>
<dbReference type="InterPro" id="IPR050778">
    <property type="entry name" value="Cueball_EGF_LRP_Nidogen"/>
</dbReference>
<comment type="caution">
    <text evidence="6">Lacks conserved residue(s) required for the propagation of feature annotation.</text>
</comment>
<evidence type="ECO:0000259" key="9">
    <source>
        <dbReference type="PROSITE" id="PS50026"/>
    </source>
</evidence>
<dbReference type="SMART" id="SM00181">
    <property type="entry name" value="EGF"/>
    <property type="match status" value="5"/>
</dbReference>
<dbReference type="CDD" id="cd00054">
    <property type="entry name" value="EGF_CA"/>
    <property type="match status" value="1"/>
</dbReference>
<dbReference type="Proteomes" id="UP000887540">
    <property type="component" value="Unplaced"/>
</dbReference>
<feature type="disulfide bond" evidence="6">
    <location>
        <begin position="184"/>
        <end position="201"/>
    </location>
</feature>
<feature type="repeat" description="LDL-receptor class B" evidence="7">
    <location>
        <begin position="351"/>
        <end position="393"/>
    </location>
</feature>
<dbReference type="AlphaFoldDB" id="A0A914DFS9"/>
<keyword evidence="10" id="KW-1185">Reference proteome</keyword>
<evidence type="ECO:0000256" key="3">
    <source>
        <dbReference type="ARBA" id="ARBA00022737"/>
    </source>
</evidence>
<evidence type="ECO:0000256" key="4">
    <source>
        <dbReference type="ARBA" id="ARBA00023157"/>
    </source>
</evidence>
<dbReference type="Gene3D" id="2.120.10.30">
    <property type="entry name" value="TolB, C-terminal domain"/>
    <property type="match status" value="1"/>
</dbReference>
<dbReference type="PROSITE" id="PS01186">
    <property type="entry name" value="EGF_2"/>
    <property type="match status" value="3"/>
</dbReference>
<dbReference type="PROSITE" id="PS50026">
    <property type="entry name" value="EGF_3"/>
    <property type="match status" value="5"/>
</dbReference>
<feature type="disulfide bond" evidence="6">
    <location>
        <begin position="68"/>
        <end position="85"/>
    </location>
</feature>
<dbReference type="FunFam" id="2.120.10.30:FF:000241">
    <property type="entry name" value="Low-density lipoprotein receptor-related protein 6"/>
    <property type="match status" value="1"/>
</dbReference>
<proteinExistence type="predicted"/>
<dbReference type="SUPFAM" id="SSF57184">
    <property type="entry name" value="Growth factor receptor domain"/>
    <property type="match status" value="1"/>
</dbReference>
<dbReference type="GO" id="GO:0060070">
    <property type="term" value="P:canonical Wnt signaling pathway"/>
    <property type="evidence" value="ECO:0007669"/>
    <property type="project" value="TreeGrafter"/>
</dbReference>
<dbReference type="SMART" id="SM00135">
    <property type="entry name" value="LY"/>
    <property type="match status" value="5"/>
</dbReference>
<evidence type="ECO:0000256" key="8">
    <source>
        <dbReference type="SAM" id="MobiDB-lite"/>
    </source>
</evidence>
<keyword evidence="4 6" id="KW-1015">Disulfide bond</keyword>
<keyword evidence="3" id="KW-0677">Repeat</keyword>
<evidence type="ECO:0000313" key="10">
    <source>
        <dbReference type="Proteomes" id="UP000887540"/>
    </source>
</evidence>
<dbReference type="GO" id="GO:0042813">
    <property type="term" value="F:Wnt receptor activity"/>
    <property type="evidence" value="ECO:0007669"/>
    <property type="project" value="TreeGrafter"/>
</dbReference>
<feature type="domain" description="EGF-like" evidence="9">
    <location>
        <begin position="217"/>
        <end position="258"/>
    </location>
</feature>
<feature type="region of interest" description="Disordered" evidence="8">
    <location>
        <begin position="144"/>
        <end position="174"/>
    </location>
</feature>
<dbReference type="PANTHER" id="PTHR46513">
    <property type="entry name" value="VITELLOGENIN RECEPTOR-LIKE PROTEIN-RELATED-RELATED"/>
    <property type="match status" value="1"/>
</dbReference>
<keyword evidence="2" id="KW-0732">Signal</keyword>
<evidence type="ECO:0000313" key="11">
    <source>
        <dbReference type="WBParaSite" id="ACRNAN_scaffold2565.g32570.t1"/>
    </source>
</evidence>
<dbReference type="InterPro" id="IPR009030">
    <property type="entry name" value="Growth_fac_rcpt_cys_sf"/>
</dbReference>
<feature type="domain" description="EGF-like" evidence="9">
    <location>
        <begin position="58"/>
        <end position="100"/>
    </location>
</feature>
<dbReference type="InterPro" id="IPR011042">
    <property type="entry name" value="6-blade_b-propeller_TolB-like"/>
</dbReference>
<dbReference type="PANTHER" id="PTHR46513:SF13">
    <property type="entry name" value="EGF-LIKE DOMAIN-CONTAINING PROTEIN"/>
    <property type="match status" value="1"/>
</dbReference>
<evidence type="ECO:0000256" key="6">
    <source>
        <dbReference type="PROSITE-ProRule" id="PRU00076"/>
    </source>
</evidence>
<reference evidence="11" key="1">
    <citation type="submission" date="2022-11" db="UniProtKB">
        <authorList>
            <consortium name="WormBaseParasite"/>
        </authorList>
    </citation>
    <scope>IDENTIFICATION</scope>
</reference>
<dbReference type="WBParaSite" id="ACRNAN_scaffold2565.g32570.t1">
    <property type="protein sequence ID" value="ACRNAN_scaffold2565.g32570.t1"/>
    <property type="gene ID" value="ACRNAN_scaffold2565.g32570"/>
</dbReference>
<evidence type="ECO:0000256" key="2">
    <source>
        <dbReference type="ARBA" id="ARBA00022729"/>
    </source>
</evidence>
<protein>
    <submittedName>
        <fullName evidence="11">EGF-like domain-containing protein</fullName>
    </submittedName>
</protein>
<sequence>MRTQDQQTCEQKLGCDPSARCVYDVDRQQSICQCIDGYEGDGRFCTIIIQDNRNLYDTVKECRDQTDCHQNGHCVLRDTEGKYYCECLPGHRGDGVSRCEPSDQCTPADTSSCARDAECAYSSYESAYVCKCVQGYIGDGRTCYPQPPTQPPQAPQQPHIGSGAQPAQPTQPQATTCDQDPRICHVDANCVYNRQESRYSCVCKAEYSGDGYSNCIREASCFLDRSLCDSNAQCVPDGRGFYVCNCNYGYHGNGRVCHSVSEQRSDTLLVGKGMSIIHRSVNPEIIGRQLIVVPHQVVVDIDFDCTNERLYWSDISGHTIRTAALNGTDVKAFFENELKSPEGIAIDWSSRNLYYADSTKDEIGVVSLDGKYQKALLTEGLVNPRAVEIDLNHRHVYYSDWHRETPRIGRIDMDGSNNQVFVNSDIHLPNGLAIVQSRQELCWVDAGSQRLSCIGLDGRNRRVVYAPLEYPFGLTIRNDERFYWTDWKDHKIHSVTIYGADYTSFVPSTGGGGKLYGIISVPSKCHGTASQCTQNNGGCNYLCLPGQLRAKCACPDNVKDLDGC</sequence>
<accession>A0A914DFS9</accession>
<keyword evidence="5" id="KW-0325">Glycoprotein</keyword>
<feature type="compositionally biased region" description="Pro residues" evidence="8">
    <location>
        <begin position="145"/>
        <end position="155"/>
    </location>
</feature>
<feature type="disulfide bond" evidence="6">
    <location>
        <begin position="113"/>
        <end position="130"/>
    </location>
</feature>
<dbReference type="SUPFAM" id="SSF63825">
    <property type="entry name" value="YWTD domain"/>
    <property type="match status" value="1"/>
</dbReference>
<evidence type="ECO:0000256" key="7">
    <source>
        <dbReference type="PROSITE-ProRule" id="PRU00461"/>
    </source>
</evidence>
<dbReference type="InterPro" id="IPR000033">
    <property type="entry name" value="LDLR_classB_rpt"/>
</dbReference>
<evidence type="ECO:0000256" key="5">
    <source>
        <dbReference type="ARBA" id="ARBA00023180"/>
    </source>
</evidence>
<dbReference type="PROSITE" id="PS51120">
    <property type="entry name" value="LDLRB"/>
    <property type="match status" value="3"/>
</dbReference>
<dbReference type="Gene3D" id="2.10.25.10">
    <property type="entry name" value="Laminin"/>
    <property type="match status" value="5"/>
</dbReference>
<feature type="compositionally biased region" description="Low complexity" evidence="8">
    <location>
        <begin position="164"/>
        <end position="174"/>
    </location>
</feature>
<organism evidence="10 11">
    <name type="scientific">Acrobeloides nanus</name>
    <dbReference type="NCBI Taxonomy" id="290746"/>
    <lineage>
        <taxon>Eukaryota</taxon>
        <taxon>Metazoa</taxon>
        <taxon>Ecdysozoa</taxon>
        <taxon>Nematoda</taxon>
        <taxon>Chromadorea</taxon>
        <taxon>Rhabditida</taxon>
        <taxon>Tylenchina</taxon>
        <taxon>Cephalobomorpha</taxon>
        <taxon>Cephaloboidea</taxon>
        <taxon>Cephalobidae</taxon>
        <taxon>Acrobeloides</taxon>
    </lineage>
</organism>
<feature type="repeat" description="LDL-receptor class B" evidence="7">
    <location>
        <begin position="308"/>
        <end position="350"/>
    </location>
</feature>
<feature type="domain" description="EGF-like" evidence="9">
    <location>
        <begin position="5"/>
        <end position="46"/>
    </location>
</feature>
<dbReference type="GO" id="GO:0005886">
    <property type="term" value="C:plasma membrane"/>
    <property type="evidence" value="ECO:0007669"/>
    <property type="project" value="TreeGrafter"/>
</dbReference>
<feature type="disulfide bond" evidence="6">
    <location>
        <begin position="15"/>
        <end position="32"/>
    </location>
</feature>
<dbReference type="InterPro" id="IPR000742">
    <property type="entry name" value="EGF"/>
</dbReference>
<keyword evidence="1 6" id="KW-0245">EGF-like domain</keyword>
<name>A0A914DFS9_9BILA</name>